<proteinExistence type="predicted"/>
<protein>
    <submittedName>
        <fullName evidence="2">Uncharacterized protein</fullName>
    </submittedName>
</protein>
<accession>A0A650D7Y9</accession>
<evidence type="ECO:0000313" key="2">
    <source>
        <dbReference type="EMBL" id="QGR26405.1"/>
    </source>
</evidence>
<keyword evidence="1" id="KW-1133">Transmembrane helix</keyword>
<evidence type="ECO:0000256" key="1">
    <source>
        <dbReference type="SAM" id="Phobius"/>
    </source>
</evidence>
<name>A0A650D7Y9_PSESF</name>
<feature type="transmembrane region" description="Helical" evidence="1">
    <location>
        <begin position="6"/>
        <end position="27"/>
    </location>
</feature>
<dbReference type="AlphaFoldDB" id="A0A650D7Y9"/>
<organism evidence="2">
    <name type="scientific">Pseudomonas syringae pv. actinidiae</name>
    <dbReference type="NCBI Taxonomy" id="103796"/>
    <lineage>
        <taxon>Bacteria</taxon>
        <taxon>Pseudomonadati</taxon>
        <taxon>Pseudomonadota</taxon>
        <taxon>Gammaproteobacteria</taxon>
        <taxon>Pseudomonadales</taxon>
        <taxon>Pseudomonadaceae</taxon>
        <taxon>Pseudomonas</taxon>
        <taxon>Pseudomonas syringae</taxon>
    </lineage>
</organism>
<dbReference type="EMBL" id="MN346705">
    <property type="protein sequence ID" value="QGR26405.1"/>
    <property type="molecule type" value="Genomic_DNA"/>
</dbReference>
<keyword evidence="1" id="KW-0812">Transmembrane</keyword>
<reference evidence="2" key="1">
    <citation type="submission" date="2019-08" db="EMBL/GenBank/DDBJ databases">
        <title>Genomic analyses of Pseudomonas syringae pv. actinidiae isolated in Korea suggest the transfer of the bacterial pathogen via kiwifruit pollen.</title>
        <authorList>
            <person name="Kim G.H."/>
            <person name="Lee Y.S."/>
            <person name="Yung J.S."/>
            <person name="Koh Y.J."/>
            <person name="Poulter R.T.M."/>
            <person name="Butler M.I."/>
        </authorList>
    </citation>
    <scope>NUCLEOTIDE SEQUENCE</scope>
    <source>
        <strain evidence="2">KKB1531</strain>
    </source>
</reference>
<keyword evidence="1" id="KW-0472">Membrane</keyword>
<sequence length="55" mass="5684">MQGNVVAVIFGVISASCGAFLFMLAFVEAMAAKHTQVTPGDKATIEKTAQAQPAD</sequence>